<organism evidence="2 3">
    <name type="scientific">Myotis myotis</name>
    <name type="common">Greater mouse-eared bat</name>
    <name type="synonym">Vespertilio myotis</name>
    <dbReference type="NCBI Taxonomy" id="51298"/>
    <lineage>
        <taxon>Eukaryota</taxon>
        <taxon>Metazoa</taxon>
        <taxon>Chordata</taxon>
        <taxon>Craniata</taxon>
        <taxon>Vertebrata</taxon>
        <taxon>Euteleostomi</taxon>
        <taxon>Mammalia</taxon>
        <taxon>Eutheria</taxon>
        <taxon>Laurasiatheria</taxon>
        <taxon>Chiroptera</taxon>
        <taxon>Yangochiroptera</taxon>
        <taxon>Vespertilionidae</taxon>
        <taxon>Myotis</taxon>
    </lineage>
</organism>
<proteinExistence type="predicted"/>
<accession>A0A7J7XHV7</accession>
<dbReference type="AlphaFoldDB" id="A0A7J7XHV7"/>
<gene>
    <name evidence="2" type="ORF">mMyoMyo1_011823</name>
</gene>
<sequence length="120" mass="12602">MPSPYAHPGRGPRAEGHSSLPGTLLGSVTATAAGFKVVIGMAGSVPCAQQVTFHMSTLRIWSSLLPPEQNLRGSSLRGQHTGPSMQCVSELSPAIYLFIKGFPSHITPVESYPLAFSPGT</sequence>
<comment type="caution">
    <text evidence="2">The sequence shown here is derived from an EMBL/GenBank/DDBJ whole genome shotgun (WGS) entry which is preliminary data.</text>
</comment>
<protein>
    <submittedName>
        <fullName evidence="2">Uncharacterized protein</fullName>
    </submittedName>
</protein>
<name>A0A7J7XHV7_MYOMY</name>
<reference evidence="2 3" key="1">
    <citation type="journal article" date="2020" name="Nature">
        <title>Six reference-quality genomes reveal evolution of bat adaptations.</title>
        <authorList>
            <person name="Jebb D."/>
            <person name="Huang Z."/>
            <person name="Pippel M."/>
            <person name="Hughes G.M."/>
            <person name="Lavrichenko K."/>
            <person name="Devanna P."/>
            <person name="Winkler S."/>
            <person name="Jermiin L.S."/>
            <person name="Skirmuntt E.C."/>
            <person name="Katzourakis A."/>
            <person name="Burkitt-Gray L."/>
            <person name="Ray D.A."/>
            <person name="Sullivan K.A.M."/>
            <person name="Roscito J.G."/>
            <person name="Kirilenko B.M."/>
            <person name="Davalos L.M."/>
            <person name="Corthals A.P."/>
            <person name="Power M.L."/>
            <person name="Jones G."/>
            <person name="Ransome R.D."/>
            <person name="Dechmann D.K.N."/>
            <person name="Locatelli A.G."/>
            <person name="Puechmaille S.J."/>
            <person name="Fedrigo O."/>
            <person name="Jarvis E.D."/>
            <person name="Hiller M."/>
            <person name="Vernes S.C."/>
            <person name="Myers E.W."/>
            <person name="Teeling E.C."/>
        </authorList>
    </citation>
    <scope>NUCLEOTIDE SEQUENCE [LARGE SCALE GENOMIC DNA]</scope>
    <source>
        <strain evidence="2">MMyoMyo1</strain>
        <tissue evidence="2">Flight muscle</tissue>
    </source>
</reference>
<feature type="region of interest" description="Disordered" evidence="1">
    <location>
        <begin position="1"/>
        <end position="22"/>
    </location>
</feature>
<evidence type="ECO:0000313" key="3">
    <source>
        <dbReference type="Proteomes" id="UP000527355"/>
    </source>
</evidence>
<evidence type="ECO:0000256" key="1">
    <source>
        <dbReference type="SAM" id="MobiDB-lite"/>
    </source>
</evidence>
<keyword evidence="3" id="KW-1185">Reference proteome</keyword>
<dbReference type="Proteomes" id="UP000527355">
    <property type="component" value="Unassembled WGS sequence"/>
</dbReference>
<dbReference type="EMBL" id="JABWUV010000006">
    <property type="protein sequence ID" value="KAF6349283.1"/>
    <property type="molecule type" value="Genomic_DNA"/>
</dbReference>
<evidence type="ECO:0000313" key="2">
    <source>
        <dbReference type="EMBL" id="KAF6349283.1"/>
    </source>
</evidence>